<comment type="function">
    <text evidence="6">Cell division inhibitor that blocks the formation of polar Z ring septums. Rapidly oscillates between the poles of the cell to destabilize FtsZ filaments that have formed before they mature into polar Z rings. Prevents FtsZ polymerization.</text>
</comment>
<evidence type="ECO:0000256" key="4">
    <source>
        <dbReference type="ARBA" id="ARBA00023306"/>
    </source>
</evidence>
<dbReference type="NCBIfam" id="TIGR01222">
    <property type="entry name" value="minC"/>
    <property type="match status" value="1"/>
</dbReference>
<dbReference type="EMBL" id="JAOUSE010000001">
    <property type="protein sequence ID" value="MCU9592875.1"/>
    <property type="molecule type" value="Genomic_DNA"/>
</dbReference>
<dbReference type="InterPro" id="IPR013033">
    <property type="entry name" value="MinC"/>
</dbReference>
<dbReference type="PANTHER" id="PTHR34108">
    <property type="entry name" value="SEPTUM SITE-DETERMINING PROTEIN MINC"/>
    <property type="match status" value="1"/>
</dbReference>
<feature type="domain" description="Septum formation inhibitor MinC C-terminal" evidence="7">
    <location>
        <begin position="106"/>
        <end position="203"/>
    </location>
</feature>
<protein>
    <recommendedName>
        <fullName evidence="6">Probable septum site-determining protein MinC</fullName>
    </recommendedName>
</protein>
<dbReference type="RefSeq" id="WP_173658526.1">
    <property type="nucleotide sequence ID" value="NZ_JAOUSE010000001.1"/>
</dbReference>
<dbReference type="InterPro" id="IPR005526">
    <property type="entry name" value="Septum_form_inhib_MinC_C"/>
</dbReference>
<evidence type="ECO:0000256" key="2">
    <source>
        <dbReference type="ARBA" id="ARBA00022618"/>
    </source>
</evidence>
<dbReference type="Pfam" id="PF03775">
    <property type="entry name" value="MinC_C"/>
    <property type="match status" value="1"/>
</dbReference>
<accession>A0ABT2WB13</accession>
<dbReference type="SUPFAM" id="SSF63848">
    <property type="entry name" value="Cell-division inhibitor MinC, C-terminal domain"/>
    <property type="match status" value="1"/>
</dbReference>
<evidence type="ECO:0000256" key="5">
    <source>
        <dbReference type="ARBA" id="ARBA00046874"/>
    </source>
</evidence>
<dbReference type="Gene3D" id="3.30.160.540">
    <property type="match status" value="1"/>
</dbReference>
<keyword evidence="3 6" id="KW-0717">Septation</keyword>
<evidence type="ECO:0000256" key="1">
    <source>
        <dbReference type="ARBA" id="ARBA00006291"/>
    </source>
</evidence>
<comment type="caution">
    <text evidence="9">The sequence shown here is derived from an EMBL/GenBank/DDBJ whole genome shotgun (WGS) entry which is preliminary data.</text>
</comment>
<evidence type="ECO:0000313" key="9">
    <source>
        <dbReference type="EMBL" id="MCU9592875.1"/>
    </source>
</evidence>
<comment type="similarity">
    <text evidence="1 6">Belongs to the MinC family.</text>
</comment>
<evidence type="ECO:0000259" key="7">
    <source>
        <dbReference type="Pfam" id="PF03775"/>
    </source>
</evidence>
<gene>
    <name evidence="6 9" type="primary">minC</name>
    <name evidence="9" type="ORF">OEV82_00220</name>
</gene>
<evidence type="ECO:0000256" key="6">
    <source>
        <dbReference type="HAMAP-Rule" id="MF_00267"/>
    </source>
</evidence>
<keyword evidence="10" id="KW-1185">Reference proteome</keyword>
<dbReference type="HAMAP" id="MF_00267">
    <property type="entry name" value="MinC"/>
    <property type="match status" value="1"/>
</dbReference>
<sequence length="228" mass="25188">MGNSQNVTIKGTKDGLLLRLDDTCSFSTLLKEIKETFTSHAHMYDAKHEVHIHVHSGNRFLTEEQIAQIQAVIDPNRNLIVDSVDSNVILKEEAERMIQENRMTLIHNVVRSGQLINISGDLLLIGDVNPGGMVMASGNVFILGKLKGIAHAGCLGDTSAVICASQMTPTQLRIGDLYRRSPDRDELPTEAECAYIDEKHDLIIDKLSVLKKIRPNLNRFAEGGILHG</sequence>
<keyword evidence="2 6" id="KW-0132">Cell division</keyword>
<evidence type="ECO:0000259" key="8">
    <source>
        <dbReference type="Pfam" id="PF22642"/>
    </source>
</evidence>
<dbReference type="InterPro" id="IPR055219">
    <property type="entry name" value="MinC_N_1"/>
</dbReference>
<dbReference type="Pfam" id="PF22642">
    <property type="entry name" value="MinC_N_1"/>
    <property type="match status" value="1"/>
</dbReference>
<evidence type="ECO:0000313" key="10">
    <source>
        <dbReference type="Proteomes" id="UP001208656"/>
    </source>
</evidence>
<dbReference type="PANTHER" id="PTHR34108:SF1">
    <property type="entry name" value="SEPTUM SITE-DETERMINING PROTEIN MINC"/>
    <property type="match status" value="1"/>
</dbReference>
<keyword evidence="4 6" id="KW-0131">Cell cycle</keyword>
<evidence type="ECO:0000256" key="3">
    <source>
        <dbReference type="ARBA" id="ARBA00023210"/>
    </source>
</evidence>
<name>A0ABT2WB13_9BACI</name>
<comment type="subunit">
    <text evidence="5 6">Interacts with MinD and FtsZ.</text>
</comment>
<reference evidence="9 10" key="1">
    <citation type="submission" date="2022-10" db="EMBL/GenBank/DDBJ databases">
        <title>Description of Fervidibacillus gen. nov. in the family Fervidibacillaceae fam. nov. with two species, Fervidibacillus albus sp. nov., and Fervidibacillus halotolerans sp. nov., isolated from tidal flat sediments.</title>
        <authorList>
            <person name="Kwon K.K."/>
            <person name="Yang S.-H."/>
        </authorList>
    </citation>
    <scope>NUCLEOTIDE SEQUENCE [LARGE SCALE GENOMIC DNA]</scope>
    <source>
        <strain evidence="9 10">DSM 23332</strain>
    </source>
</reference>
<organism evidence="9 10">
    <name type="scientific">Pallidibacillus thermolactis</name>
    <dbReference type="NCBI Taxonomy" id="251051"/>
    <lineage>
        <taxon>Bacteria</taxon>
        <taxon>Bacillati</taxon>
        <taxon>Bacillota</taxon>
        <taxon>Bacilli</taxon>
        <taxon>Bacillales</taxon>
        <taxon>Bacillaceae</taxon>
        <taxon>Pallidibacillus</taxon>
    </lineage>
</organism>
<dbReference type="Proteomes" id="UP001208656">
    <property type="component" value="Unassembled WGS sequence"/>
</dbReference>
<proteinExistence type="inferred from homology"/>
<dbReference type="InterPro" id="IPR016098">
    <property type="entry name" value="CAP/MinC_C"/>
</dbReference>
<feature type="domain" description="Septum site-determining protein MinC N-terminal" evidence="8">
    <location>
        <begin position="7"/>
        <end position="84"/>
    </location>
</feature>
<dbReference type="Gene3D" id="2.160.20.70">
    <property type="match status" value="1"/>
</dbReference>
<dbReference type="InterPro" id="IPR036145">
    <property type="entry name" value="MinC_C_sf"/>
</dbReference>